<sequence length="101" mass="11413">MAAAHRSPDLFKMRALEARRITNDEERAQYLATAHEFELYNGQDATGEIEMMTGQDAMQTNMSLTAIFSEEVGKEIDAGVPFGKTSSKRARWVLIKRDVEM</sequence>
<evidence type="ECO:0000313" key="3">
    <source>
        <dbReference type="EMBL" id="CAB4199591.1"/>
    </source>
</evidence>
<organism evidence="2">
    <name type="scientific">uncultured Caudovirales phage</name>
    <dbReference type="NCBI Taxonomy" id="2100421"/>
    <lineage>
        <taxon>Viruses</taxon>
        <taxon>Duplodnaviria</taxon>
        <taxon>Heunggongvirae</taxon>
        <taxon>Uroviricota</taxon>
        <taxon>Caudoviricetes</taxon>
        <taxon>Peduoviridae</taxon>
        <taxon>Maltschvirus</taxon>
        <taxon>Maltschvirus maltsch</taxon>
    </lineage>
</organism>
<proteinExistence type="predicted"/>
<dbReference type="EMBL" id="LR796308">
    <property type="protein sequence ID" value="CAB4135881.1"/>
    <property type="molecule type" value="Genomic_DNA"/>
</dbReference>
<reference evidence="2" key="1">
    <citation type="submission" date="2020-04" db="EMBL/GenBank/DDBJ databases">
        <authorList>
            <person name="Chiriac C."/>
            <person name="Salcher M."/>
            <person name="Ghai R."/>
            <person name="Kavagutti S V."/>
        </authorList>
    </citation>
    <scope>NUCLEOTIDE SEQUENCE</scope>
</reference>
<dbReference type="EMBL" id="LR796550">
    <property type="protein sequence ID" value="CAB4150640.1"/>
    <property type="molecule type" value="Genomic_DNA"/>
</dbReference>
<accession>A0A6J5N082</accession>
<evidence type="ECO:0000313" key="1">
    <source>
        <dbReference type="EMBL" id="CAB4135881.1"/>
    </source>
</evidence>
<dbReference type="EMBL" id="LR797293">
    <property type="protein sequence ID" value="CAB4199591.1"/>
    <property type="molecule type" value="Genomic_DNA"/>
</dbReference>
<gene>
    <name evidence="3" type="ORF">UFOVP1350_18</name>
    <name evidence="1" type="ORF">UFOVP301_19</name>
    <name evidence="2" type="ORF">UFOVP576_9</name>
</gene>
<protein>
    <submittedName>
        <fullName evidence="2">Uncharacterized protein</fullName>
    </submittedName>
</protein>
<evidence type="ECO:0000313" key="2">
    <source>
        <dbReference type="EMBL" id="CAB4150640.1"/>
    </source>
</evidence>
<name>A0A6J5N082_9CAUD</name>